<evidence type="ECO:0000259" key="2">
    <source>
        <dbReference type="Pfam" id="PF05699"/>
    </source>
</evidence>
<proteinExistence type="predicted"/>
<name>A0AAQ3UW31_PASNO</name>
<feature type="compositionally biased region" description="Basic and acidic residues" evidence="1">
    <location>
        <begin position="185"/>
        <end position="194"/>
    </location>
</feature>
<dbReference type="InterPro" id="IPR012337">
    <property type="entry name" value="RNaseH-like_sf"/>
</dbReference>
<feature type="domain" description="HAT C-terminal dimerisation" evidence="2">
    <location>
        <begin position="98"/>
        <end position="181"/>
    </location>
</feature>
<dbReference type="AlphaFoldDB" id="A0AAQ3UW31"/>
<dbReference type="Proteomes" id="UP001341281">
    <property type="component" value="Chromosome 10"/>
</dbReference>
<dbReference type="InterPro" id="IPR008906">
    <property type="entry name" value="HATC_C_dom"/>
</dbReference>
<dbReference type="EMBL" id="CP144754">
    <property type="protein sequence ID" value="WVZ96399.1"/>
    <property type="molecule type" value="Genomic_DNA"/>
</dbReference>
<evidence type="ECO:0000313" key="3">
    <source>
        <dbReference type="EMBL" id="WVZ96399.1"/>
    </source>
</evidence>
<feature type="region of interest" description="Disordered" evidence="1">
    <location>
        <begin position="185"/>
        <end position="224"/>
    </location>
</feature>
<feature type="compositionally biased region" description="Low complexity" evidence="1">
    <location>
        <begin position="211"/>
        <end position="224"/>
    </location>
</feature>
<evidence type="ECO:0000313" key="4">
    <source>
        <dbReference type="Proteomes" id="UP001341281"/>
    </source>
</evidence>
<sequence length="224" mass="25156">MKTKFLKYWRDIPLLYSFTFILDPRAKLKVRLQRAPQLSRAGKKRTNWGMIYGDDNDSIGTGLGAGSSTPTPNLSRMTSASALLHAATTNASFDIVSELSTYLESDNLQKFDDDDFNILNWWHEHQITYPVLSILAKDVLTVPVSTISSESTFSLTGKIIEERRRRLNPKMVEMLTCIKDWEEGEARAQHTAEDKELEDSSSNLFLDDVAQEAQPPSDPSPSAA</sequence>
<dbReference type="GO" id="GO:0046983">
    <property type="term" value="F:protein dimerization activity"/>
    <property type="evidence" value="ECO:0007669"/>
    <property type="project" value="InterPro"/>
</dbReference>
<gene>
    <name evidence="3" type="ORF">U9M48_042039</name>
</gene>
<evidence type="ECO:0000256" key="1">
    <source>
        <dbReference type="SAM" id="MobiDB-lite"/>
    </source>
</evidence>
<organism evidence="3 4">
    <name type="scientific">Paspalum notatum var. saurae</name>
    <dbReference type="NCBI Taxonomy" id="547442"/>
    <lineage>
        <taxon>Eukaryota</taxon>
        <taxon>Viridiplantae</taxon>
        <taxon>Streptophyta</taxon>
        <taxon>Embryophyta</taxon>
        <taxon>Tracheophyta</taxon>
        <taxon>Spermatophyta</taxon>
        <taxon>Magnoliopsida</taxon>
        <taxon>Liliopsida</taxon>
        <taxon>Poales</taxon>
        <taxon>Poaceae</taxon>
        <taxon>PACMAD clade</taxon>
        <taxon>Panicoideae</taxon>
        <taxon>Andropogonodae</taxon>
        <taxon>Paspaleae</taxon>
        <taxon>Paspalinae</taxon>
        <taxon>Paspalum</taxon>
    </lineage>
</organism>
<dbReference type="PANTHER" id="PTHR23272">
    <property type="entry name" value="BED FINGER-RELATED"/>
    <property type="match status" value="1"/>
</dbReference>
<protein>
    <recommendedName>
        <fullName evidence="2">HAT C-terminal dimerisation domain-containing protein</fullName>
    </recommendedName>
</protein>
<keyword evidence="4" id="KW-1185">Reference proteome</keyword>
<dbReference type="SUPFAM" id="SSF53098">
    <property type="entry name" value="Ribonuclease H-like"/>
    <property type="match status" value="1"/>
</dbReference>
<dbReference type="Pfam" id="PF05699">
    <property type="entry name" value="Dimer_Tnp_hAT"/>
    <property type="match status" value="1"/>
</dbReference>
<reference evidence="3 4" key="1">
    <citation type="submission" date="2024-02" db="EMBL/GenBank/DDBJ databases">
        <title>High-quality chromosome-scale genome assembly of Pensacola bahiagrass (Paspalum notatum Flugge var. saurae).</title>
        <authorList>
            <person name="Vega J.M."/>
            <person name="Podio M."/>
            <person name="Orjuela J."/>
            <person name="Siena L.A."/>
            <person name="Pessino S.C."/>
            <person name="Combes M.C."/>
            <person name="Mariac C."/>
            <person name="Albertini E."/>
            <person name="Pupilli F."/>
            <person name="Ortiz J.P.A."/>
            <person name="Leblanc O."/>
        </authorList>
    </citation>
    <scope>NUCLEOTIDE SEQUENCE [LARGE SCALE GENOMIC DNA]</scope>
    <source>
        <strain evidence="3">R1</strain>
        <tissue evidence="3">Leaf</tissue>
    </source>
</reference>
<accession>A0AAQ3UW31</accession>
<dbReference type="PANTHER" id="PTHR23272:SF161">
    <property type="entry name" value="ZINC FINGER BED DOMAIN-CONTAINING PROTEIN RICESLEEPER 1-LIKE"/>
    <property type="match status" value="1"/>
</dbReference>